<dbReference type="CDD" id="cd12148">
    <property type="entry name" value="fungal_TF_MHR"/>
    <property type="match status" value="1"/>
</dbReference>
<evidence type="ECO:0000259" key="2">
    <source>
        <dbReference type="PROSITE" id="PS50878"/>
    </source>
</evidence>
<dbReference type="InterPro" id="IPR002156">
    <property type="entry name" value="RNaseH_domain"/>
</dbReference>
<reference evidence="4" key="1">
    <citation type="submission" date="2023-01" db="EMBL/GenBank/DDBJ databases">
        <title>The growth and conidiation of Purpureocillium lavendulum are regulated by nitrogen source and histone H3K14 acetylation.</title>
        <authorList>
            <person name="Tang P."/>
            <person name="Han J."/>
            <person name="Zhang C."/>
            <person name="Tang P."/>
            <person name="Qi F."/>
            <person name="Zhang K."/>
            <person name="Liang L."/>
        </authorList>
    </citation>
    <scope>NUCLEOTIDE SEQUENCE</scope>
    <source>
        <strain evidence="4">YMF1.00683</strain>
    </source>
</reference>
<dbReference type="PANTHER" id="PTHR33481">
    <property type="entry name" value="REVERSE TRANSCRIPTASE"/>
    <property type="match status" value="1"/>
</dbReference>
<dbReference type="EMBL" id="JAQHRD010000029">
    <property type="protein sequence ID" value="KAJ6436140.1"/>
    <property type="molecule type" value="Genomic_DNA"/>
</dbReference>
<dbReference type="InterPro" id="IPR036397">
    <property type="entry name" value="RNaseH_sf"/>
</dbReference>
<organism evidence="4 5">
    <name type="scientific">Purpureocillium lavendulum</name>
    <dbReference type="NCBI Taxonomy" id="1247861"/>
    <lineage>
        <taxon>Eukaryota</taxon>
        <taxon>Fungi</taxon>
        <taxon>Dikarya</taxon>
        <taxon>Ascomycota</taxon>
        <taxon>Pezizomycotina</taxon>
        <taxon>Sordariomycetes</taxon>
        <taxon>Hypocreomycetidae</taxon>
        <taxon>Hypocreales</taxon>
        <taxon>Ophiocordycipitaceae</taxon>
        <taxon>Purpureocillium</taxon>
    </lineage>
</organism>
<dbReference type="CDD" id="cd09276">
    <property type="entry name" value="Rnase_HI_RT_non_LTR"/>
    <property type="match status" value="1"/>
</dbReference>
<dbReference type="Gene3D" id="2.60.120.650">
    <property type="entry name" value="Cupin"/>
    <property type="match status" value="1"/>
</dbReference>
<dbReference type="Proteomes" id="UP001163105">
    <property type="component" value="Unassembled WGS sequence"/>
</dbReference>
<feature type="transmembrane region" description="Helical" evidence="1">
    <location>
        <begin position="864"/>
        <end position="883"/>
    </location>
</feature>
<dbReference type="InterPro" id="IPR012337">
    <property type="entry name" value="RNaseH-like_sf"/>
</dbReference>
<dbReference type="Pfam" id="PF00075">
    <property type="entry name" value="RNase_H"/>
    <property type="match status" value="1"/>
</dbReference>
<feature type="domain" description="RNase H type-1" evidence="3">
    <location>
        <begin position="23"/>
        <end position="154"/>
    </location>
</feature>
<evidence type="ECO:0000259" key="3">
    <source>
        <dbReference type="PROSITE" id="PS50879"/>
    </source>
</evidence>
<dbReference type="GO" id="GO:0003676">
    <property type="term" value="F:nucleic acid binding"/>
    <property type="evidence" value="ECO:0007669"/>
    <property type="project" value="InterPro"/>
</dbReference>
<keyword evidence="1" id="KW-0472">Membrane</keyword>
<accession>A0AB34FCK1</accession>
<name>A0AB34FCK1_9HYPO</name>
<dbReference type="PROSITE" id="PS50878">
    <property type="entry name" value="RT_POL"/>
    <property type="match status" value="1"/>
</dbReference>
<evidence type="ECO:0000313" key="5">
    <source>
        <dbReference type="Proteomes" id="UP001163105"/>
    </source>
</evidence>
<evidence type="ECO:0000256" key="1">
    <source>
        <dbReference type="SAM" id="Phobius"/>
    </source>
</evidence>
<dbReference type="GO" id="GO:0004523">
    <property type="term" value="F:RNA-DNA hybrid ribonuclease activity"/>
    <property type="evidence" value="ECO:0007669"/>
    <property type="project" value="InterPro"/>
</dbReference>
<dbReference type="PROSITE" id="PS50879">
    <property type="entry name" value="RNASE_H_1"/>
    <property type="match status" value="1"/>
</dbReference>
<feature type="domain" description="Reverse transcriptase" evidence="2">
    <location>
        <begin position="1063"/>
        <end position="1302"/>
    </location>
</feature>
<dbReference type="SUPFAM" id="SSF53098">
    <property type="entry name" value="Ribonuclease H-like"/>
    <property type="match status" value="1"/>
</dbReference>
<comment type="caution">
    <text evidence="4">The sequence shown here is derived from an EMBL/GenBank/DDBJ whole genome shotgun (WGS) entry which is preliminary data.</text>
</comment>
<protein>
    <submittedName>
        <fullName evidence="4">C6 transcription factor</fullName>
    </submittedName>
</protein>
<sequence>MLQVLPDCEESAANFRDWLRSVAPRTAIVYSDGSLSQAGAAGYGYAIHVNGLTILDGNGRLGLAEVFDAEAKGALEGLRAALGLHEPERIVVCLDSLAVATCLQGMPSDSSQKEFLEFQALAAEHGATEIRWIPGHTNIPGNEQADALAKAGTSQPEPVDALPTLAYLRKVARRRPNDAFKAWWEASAPEQYRVLNLDATTGCPPELTISRSLLHHLLAARSHHGDFADYHEQFNHDDARLTCSCGRRKEPNHLFYCRKIPPQVRMRLAPSPTAAVNRAIGRNFDRCTECDRIFISTGKKEHEHSTKHVSYMLVPSLDQEHAGAAAAASTQRSHDPGMPRESIETVQMRTKYGSMIQDLLRECRNSKNSQLSHTRWEDSLTLLNRIFPSDRDIPIARIGPITTTADDADVWYTTEDDIERMMAQNFILHKPTVVRSRQLGRRGQGLDHFLEALNDHFGDSKVDVQDPSTKTKAAVSSPVCDVIGRIREGADIPAGRLPINLLNLKYLGQVPPAPAFLNLRRFDVFPAISSRLEAELTGQAIAGKRGHAVMVEAREVDLDRSLTFSLFAQRGAFTGFHVDSPDATWVCLEWGLKLWIFATDTNESEMVKFTDEGDNWVPESVVAVVLEPGDTLIMPSAQLLPHAVLTLADSRMTGGMFMDALRILESIEKLLWISIRPSVSNEPIPLQLLRGWSHLRKLFYDRHQSTTDRARFEKITGLLRENLSCQFDDSAEEDIWVPFGAEQVGVTWKYPPTPAHSTSCCMSMCSLSVIFNEILIHMYDPLSQNTDAEVQECFRTQEPAFQEWWNRLAPHLKLDPLALPPMAPPSHIVTMNCLYHTFKILLYRPMLTGRGQGTDESSAQVKGYLVACVTSATAIITIFDLFCRTFTMNYCVLSLAYSVYIAASIFLLQVQATPDAQQAMAKLSYCIQCLDQVKNFSPVINSALNLLTRELAAIGMVLDMPSPGKSELYPAARPDTSMPGSMNPHADESRQMPLPPHPLFQPALNHNFGPESMALHPGVFETMSNLEPLGDLAVLQLRYPSLPFFAYAPFSGPEWDEFAVAVRSTAVGATEPVLEAVVAERISYAVETHGLLPANHFGARKRRSAEQALMLLQENIYRAWRMGKVLSLVSFDVKGAYNGVFKERLLRRLAARGLPGELVRWVDAFCSERTASIEVNGYRSPQKPLPQAGLPQGSPLSPILFLFFNADLVQTSISTTEGAIAFVDDYSAWVTGQSAAANRAGIEAIIERALAWARRSGATFESNKTAVIHFTRSARRGSQGSFVVDGQIVQPKDTAKVLGVVLDAELRYKQHIAEAAAKGLSVAMQLRRLRGLSPRVARQLFTTAVAPAMDYASNVWTHACGERETAWLSQAQAVGAQAVTGAFGSVATAVAEAEANIEPVLQRHTRAAAKTWISLRTLPREHPLARLSMRICQRFTSPMQKMAMRYRDETGERLEKIREYAMAPWESRIRVACDVDRDEAAEAASAARGLVISTSSSERGGMVGMGGYVEYVTAKGKRDMLARFSVTLGPREDLNLYTAELEAMTWAFRYVPAKLPHRNVVIVSSNRAAVQVVGQPRQQSGQRAVQELYRQVRLPHLQDVPVSVLWVPAGHESFRAGVMAKAAAREATEEGRVRERATYQARATRTRLLLGQPQQQRPRIPIGVGRYSQRIDTALPGQHARAIYDALNAKESRILVQLRTGKCRLNRYLHSIRAVGTDQCSCGQAPETVEHFLFRCRRWNSEREGMIRYSRAKMGDLSFFLGGKSGSDGERWQPDMAAVRTTIKFAMATGRLDADM</sequence>
<dbReference type="PANTHER" id="PTHR33481:SF1">
    <property type="entry name" value="ENDONUCLEASE_EXONUCLEASE_PHOSPHATASE DOMAIN-CONTAINING PROTEIN-RELATED"/>
    <property type="match status" value="1"/>
</dbReference>
<proteinExistence type="predicted"/>
<feature type="transmembrane region" description="Helical" evidence="1">
    <location>
        <begin position="890"/>
        <end position="910"/>
    </location>
</feature>
<dbReference type="InterPro" id="IPR000477">
    <property type="entry name" value="RT_dom"/>
</dbReference>
<keyword evidence="1" id="KW-1133">Transmembrane helix</keyword>
<keyword evidence="5" id="KW-1185">Reference proteome</keyword>
<evidence type="ECO:0000313" key="4">
    <source>
        <dbReference type="EMBL" id="KAJ6436140.1"/>
    </source>
</evidence>
<gene>
    <name evidence="4" type="ORF">O9K51_11313</name>
</gene>
<dbReference type="CDD" id="cd01650">
    <property type="entry name" value="RT_nLTR_like"/>
    <property type="match status" value="1"/>
</dbReference>
<dbReference type="Gene3D" id="3.30.420.10">
    <property type="entry name" value="Ribonuclease H-like superfamily/Ribonuclease H"/>
    <property type="match status" value="2"/>
</dbReference>
<dbReference type="Pfam" id="PF00078">
    <property type="entry name" value="RVT_1"/>
    <property type="match status" value="1"/>
</dbReference>
<keyword evidence="1" id="KW-0812">Transmembrane</keyword>
<dbReference type="SUPFAM" id="SSF51197">
    <property type="entry name" value="Clavaminate synthase-like"/>
    <property type="match status" value="1"/>
</dbReference>